<accession>A0A9K3DCB3</accession>
<gene>
    <name evidence="1" type="ORF">KIPB_014457</name>
</gene>
<comment type="caution">
    <text evidence="1">The sequence shown here is derived from an EMBL/GenBank/DDBJ whole genome shotgun (WGS) entry which is preliminary data.</text>
</comment>
<dbReference type="EMBL" id="BDIP01007441">
    <property type="protein sequence ID" value="GIQ91279.1"/>
    <property type="molecule type" value="Genomic_DNA"/>
</dbReference>
<dbReference type="Proteomes" id="UP000265618">
    <property type="component" value="Unassembled WGS sequence"/>
</dbReference>
<protein>
    <submittedName>
        <fullName evidence="1">Uncharacterized protein</fullName>
    </submittedName>
</protein>
<sequence length="60" mass="6083">MCLTPSNSNRCYGQCPQSGSACKVVGPSNTTCACTGCGYTDSNMDHCSGSGCVGSQSCFQ</sequence>
<name>A0A9K3DCB3_9EUKA</name>
<evidence type="ECO:0000313" key="1">
    <source>
        <dbReference type="EMBL" id="GIQ91279.1"/>
    </source>
</evidence>
<evidence type="ECO:0000313" key="2">
    <source>
        <dbReference type="Proteomes" id="UP000265618"/>
    </source>
</evidence>
<dbReference type="AlphaFoldDB" id="A0A9K3DCB3"/>
<organism evidence="1 2">
    <name type="scientific">Kipferlia bialata</name>
    <dbReference type="NCBI Taxonomy" id="797122"/>
    <lineage>
        <taxon>Eukaryota</taxon>
        <taxon>Metamonada</taxon>
        <taxon>Carpediemonas-like organisms</taxon>
        <taxon>Kipferlia</taxon>
    </lineage>
</organism>
<proteinExistence type="predicted"/>
<keyword evidence="2" id="KW-1185">Reference proteome</keyword>
<feature type="non-terminal residue" evidence="1">
    <location>
        <position position="1"/>
    </location>
</feature>
<reference evidence="1 2" key="1">
    <citation type="journal article" date="2018" name="PLoS ONE">
        <title>The draft genome of Kipferlia bialata reveals reductive genome evolution in fornicate parasites.</title>
        <authorList>
            <person name="Tanifuji G."/>
            <person name="Takabayashi S."/>
            <person name="Kume K."/>
            <person name="Takagi M."/>
            <person name="Nakayama T."/>
            <person name="Kamikawa R."/>
            <person name="Inagaki Y."/>
            <person name="Hashimoto T."/>
        </authorList>
    </citation>
    <scope>NUCLEOTIDE SEQUENCE [LARGE SCALE GENOMIC DNA]</scope>
    <source>
        <strain evidence="1">NY0173</strain>
    </source>
</reference>